<feature type="region of interest" description="Disordered" evidence="3">
    <location>
        <begin position="275"/>
        <end position="312"/>
    </location>
</feature>
<feature type="compositionally biased region" description="Low complexity" evidence="3">
    <location>
        <begin position="476"/>
        <end position="486"/>
    </location>
</feature>
<dbReference type="InterPro" id="IPR008942">
    <property type="entry name" value="ENTH_VHS"/>
</dbReference>
<dbReference type="OrthoDB" id="10069473at2759"/>
<reference evidence="5" key="1">
    <citation type="journal article" date="2020" name="Plant Biotechnol. J.">
        <title>The pomegranate (Punica granatum L.) draft genome dissects genetic divergence between soft- and hard-seeded cultivars.</title>
        <authorList>
            <person name="Luo X."/>
            <person name="Li H."/>
            <person name="Wu Z."/>
            <person name="Yao W."/>
            <person name="Zhao P."/>
            <person name="Cao D."/>
            <person name="Yu H."/>
            <person name="Li K."/>
            <person name="Poudel K."/>
            <person name="Zhao D."/>
            <person name="Zhang F."/>
            <person name="Xia X."/>
            <person name="Chen L."/>
            <person name="Wang Q."/>
            <person name="Jing D."/>
            <person name="Cao S."/>
        </authorList>
    </citation>
    <scope>NUCLEOTIDE SEQUENCE [LARGE SCALE GENOMIC DNA]</scope>
</reference>
<dbReference type="PROSITE" id="PS51391">
    <property type="entry name" value="CID"/>
    <property type="match status" value="1"/>
</dbReference>
<feature type="compositionally biased region" description="Polar residues" evidence="3">
    <location>
        <begin position="290"/>
        <end position="300"/>
    </location>
</feature>
<feature type="compositionally biased region" description="Pro residues" evidence="3">
    <location>
        <begin position="487"/>
        <end position="497"/>
    </location>
</feature>
<feature type="compositionally biased region" description="Pro residues" evidence="3">
    <location>
        <begin position="422"/>
        <end position="440"/>
    </location>
</feature>
<dbReference type="SUPFAM" id="SSF48464">
    <property type="entry name" value="ENTH/VHS domain"/>
    <property type="match status" value="1"/>
</dbReference>
<dbReference type="Proteomes" id="UP000515151">
    <property type="component" value="Chromosome 7"/>
</dbReference>
<reference evidence="6 7" key="2">
    <citation type="submission" date="2025-04" db="UniProtKB">
        <authorList>
            <consortium name="RefSeq"/>
        </authorList>
    </citation>
    <scope>IDENTIFICATION</scope>
    <source>
        <tissue evidence="6 7">Leaf</tissue>
    </source>
</reference>
<evidence type="ECO:0000313" key="7">
    <source>
        <dbReference type="RefSeq" id="XP_031405510.1"/>
    </source>
</evidence>
<dbReference type="RefSeq" id="XP_031405509.1">
    <property type="nucleotide sequence ID" value="XM_031549649.1"/>
</dbReference>
<keyword evidence="5" id="KW-1185">Reference proteome</keyword>
<feature type="region of interest" description="Disordered" evidence="3">
    <location>
        <begin position="365"/>
        <end position="440"/>
    </location>
</feature>
<dbReference type="PANTHER" id="PTHR12460:SF23">
    <property type="entry name" value="ACTIN CYTOSKELETON-REGULATORY COMPLEX PROTEIN PAN1"/>
    <property type="match status" value="1"/>
</dbReference>
<feature type="compositionally biased region" description="Pro residues" evidence="3">
    <location>
        <begin position="391"/>
        <end position="412"/>
    </location>
</feature>
<dbReference type="PANTHER" id="PTHR12460">
    <property type="entry name" value="CYCLIN-DEPENDENT KINASE INHIBITOR-RELATED PROTEIN"/>
    <property type="match status" value="1"/>
</dbReference>
<evidence type="ECO:0000313" key="6">
    <source>
        <dbReference type="RefSeq" id="XP_031405509.1"/>
    </source>
</evidence>
<dbReference type="CDD" id="cd16981">
    <property type="entry name" value="CID_RPRD_like"/>
    <property type="match status" value="1"/>
</dbReference>
<evidence type="ECO:0000256" key="3">
    <source>
        <dbReference type="SAM" id="MobiDB-lite"/>
    </source>
</evidence>
<dbReference type="Gene3D" id="1.25.40.90">
    <property type="match status" value="1"/>
</dbReference>
<dbReference type="GO" id="GO:0000993">
    <property type="term" value="F:RNA polymerase II complex binding"/>
    <property type="evidence" value="ECO:0007669"/>
    <property type="project" value="TreeGrafter"/>
</dbReference>
<dbReference type="InterPro" id="IPR006569">
    <property type="entry name" value="CID_dom"/>
</dbReference>
<sequence>MGSTFNPQILIDKLTKLNSSQTSIETLSHWCIFHMYKARQVVETWAKQFHCAPREQRLAFLYLANDILQNSRRKGSDFVGEFWKVLPDALRDVMQNGDEFARTSAMRLIHIWEDRKVFGSRGQILKEEFLGRNTESSNRNGKDSGFKLRHNAGSALDKIVTGYQIVYGGPMDDVAMLSKCQDTMEFFDKVEKGISSDNNSEKFCDLAFVEELRGQSAMLRNCIDQLTTVESSRARLVADLRNCLQEQEFKLDQVRNQLQVARSRSEQANKLCHQFLKGNGNGNSKPLPVEQNSKDAQSYNAPAEREHSAPVMYTRQVPSFPDKSAAEEDPQKSAAAEMPAKLTASTCSAQMLSYVLSSLASEGVIGHQGEDSPAEKRPKLEADQQSSSYVPPLPPPNNRQQPPPPPLAPFPRPEAVQNDPSIPQPPTSPPPMPPLPPMASYPMLLPPFMPLSGPANGLPYYAMTQQQPPLLPPSLPSYTPISSSLPPFTPQPPPPGAYPGFQGSDINIYGQPPSVPMAPISRQ</sequence>
<evidence type="ECO:0000313" key="5">
    <source>
        <dbReference type="Proteomes" id="UP000515151"/>
    </source>
</evidence>
<dbReference type="SMART" id="SM00582">
    <property type="entry name" value="RPR"/>
    <property type="match status" value="1"/>
</dbReference>
<name>A0A6P8EGB1_PUNGR</name>
<accession>A0A6P8EGB1</accession>
<dbReference type="GO" id="GO:0031124">
    <property type="term" value="P:mRNA 3'-end processing"/>
    <property type="evidence" value="ECO:0007669"/>
    <property type="project" value="TreeGrafter"/>
</dbReference>
<evidence type="ECO:0000259" key="4">
    <source>
        <dbReference type="PROSITE" id="PS51391"/>
    </source>
</evidence>
<keyword evidence="1" id="KW-0507">mRNA processing</keyword>
<feature type="domain" description="CID" evidence="4">
    <location>
        <begin position="2"/>
        <end position="134"/>
    </location>
</feature>
<protein>
    <submittedName>
        <fullName evidence="6 7">Regulation of nuclear pre-mRNA domain-containing protein 1B</fullName>
    </submittedName>
</protein>
<proteinExistence type="predicted"/>
<dbReference type="FunFam" id="1.25.40.90:FF:000018">
    <property type="entry name" value="ENTH/VHS family protein isoform 1"/>
    <property type="match status" value="1"/>
</dbReference>
<dbReference type="GeneID" id="116214265"/>
<evidence type="ECO:0000256" key="2">
    <source>
        <dbReference type="SAM" id="Coils"/>
    </source>
</evidence>
<organism evidence="5 6">
    <name type="scientific">Punica granatum</name>
    <name type="common">Pomegranate</name>
    <dbReference type="NCBI Taxonomy" id="22663"/>
    <lineage>
        <taxon>Eukaryota</taxon>
        <taxon>Viridiplantae</taxon>
        <taxon>Streptophyta</taxon>
        <taxon>Embryophyta</taxon>
        <taxon>Tracheophyta</taxon>
        <taxon>Spermatophyta</taxon>
        <taxon>Magnoliopsida</taxon>
        <taxon>eudicotyledons</taxon>
        <taxon>Gunneridae</taxon>
        <taxon>Pentapetalae</taxon>
        <taxon>rosids</taxon>
        <taxon>malvids</taxon>
        <taxon>Myrtales</taxon>
        <taxon>Lythraceae</taxon>
        <taxon>Punica</taxon>
    </lineage>
</organism>
<dbReference type="RefSeq" id="XP_031405510.1">
    <property type="nucleotide sequence ID" value="XM_031549650.1"/>
</dbReference>
<keyword evidence="2" id="KW-0175">Coiled coil</keyword>
<dbReference type="Pfam" id="PF04818">
    <property type="entry name" value="CID"/>
    <property type="match status" value="1"/>
</dbReference>
<dbReference type="AlphaFoldDB" id="A0A6P8EGB1"/>
<gene>
    <name evidence="6 7" type="primary">LOC116214265</name>
</gene>
<dbReference type="GO" id="GO:0005634">
    <property type="term" value="C:nucleus"/>
    <property type="evidence" value="ECO:0007669"/>
    <property type="project" value="UniProtKB-ARBA"/>
</dbReference>
<feature type="compositionally biased region" description="Basic and acidic residues" evidence="3">
    <location>
        <begin position="368"/>
        <end position="382"/>
    </location>
</feature>
<feature type="region of interest" description="Disordered" evidence="3">
    <location>
        <begin position="471"/>
        <end position="523"/>
    </location>
</feature>
<feature type="coiled-coil region" evidence="2">
    <location>
        <begin position="237"/>
        <end position="271"/>
    </location>
</feature>
<evidence type="ECO:0000256" key="1">
    <source>
        <dbReference type="ARBA" id="ARBA00022664"/>
    </source>
</evidence>